<dbReference type="SUPFAM" id="SSF52540">
    <property type="entry name" value="P-loop containing nucleoside triphosphate hydrolases"/>
    <property type="match status" value="1"/>
</dbReference>
<dbReference type="Gene3D" id="3.40.50.300">
    <property type="entry name" value="P-loop containing nucleotide triphosphate hydrolases"/>
    <property type="match status" value="1"/>
</dbReference>
<dbReference type="InterPro" id="IPR029052">
    <property type="entry name" value="Metallo-depent_PP-like"/>
</dbReference>
<evidence type="ECO:0000313" key="4">
    <source>
        <dbReference type="Proteomes" id="UP000326570"/>
    </source>
</evidence>
<dbReference type="EMBL" id="VTWT01000011">
    <property type="protein sequence ID" value="KAA9325636.1"/>
    <property type="molecule type" value="Genomic_DNA"/>
</dbReference>
<reference evidence="3 4" key="1">
    <citation type="submission" date="2019-09" db="EMBL/GenBank/DDBJ databases">
        <title>Genome sequence of Adhaeribacter sp. M2.</title>
        <authorList>
            <person name="Srinivasan S."/>
        </authorList>
    </citation>
    <scope>NUCLEOTIDE SEQUENCE [LARGE SCALE GENOMIC DNA]</scope>
    <source>
        <strain evidence="3 4">M2</strain>
    </source>
</reference>
<gene>
    <name evidence="3" type="ORF">F0P94_17010</name>
</gene>
<organism evidence="3 4">
    <name type="scientific">Adhaeribacter soli</name>
    <dbReference type="NCBI Taxonomy" id="2607655"/>
    <lineage>
        <taxon>Bacteria</taxon>
        <taxon>Pseudomonadati</taxon>
        <taxon>Bacteroidota</taxon>
        <taxon>Cytophagia</taxon>
        <taxon>Cytophagales</taxon>
        <taxon>Hymenobacteraceae</taxon>
        <taxon>Adhaeribacter</taxon>
    </lineage>
</organism>
<evidence type="ECO:0000259" key="2">
    <source>
        <dbReference type="Pfam" id="PF24406"/>
    </source>
</evidence>
<sequence length="1038" mass="120572">MKILHLTDFHFSNQEQDLHRQTKVVNKMIEHIKFQSEKPDLIFFTGDLVYSGDKIESFRKAKELLIDPLLKDLDIPLENFFICPGNHDVDRSKRSMATIRFIDTIKDNIELDKFTKDPGIDYSNSLLPLNNYYTFTEELKSNSKDIYKNGYSCHLRTIENKTIGIYCANTAWRAVGHNDEGNLVLPLKFINEGLHHLKDAQIKIILHHHPLSNFKLYNEYALEDVIHNNFNIAFSGHLHKDTASVFLTHTDGILKLQSAASLAGTDGSTIGYTVINVDNETYFVKGKTFKFNNEGEYFYDGNLIEVQIPVSKEKQEQNKFRQRLRELHDLELEEANDLFLNGKVNKDAKGFLDLWTTPVISSKSPEEVKKENSVPIFNCDDFVNSGSDFLIMGEDKSGKTSLLKYLQLQCLSKFPILGVIPFYINSAKAEKGGDVKSRTQKEVATYFATSRAGATSIMETQKTLVLIDNLDLTNEQERKWLEEIIKCFHKSQIIICCNQNSLTKYRDVSIGDKKMINIFFHSLKKKQIREIAEKFYGNSNSKTEVITRINHIFNMLAIPFNFWNVSLFMWVFKESNRDINNDVDLVDLYMESILERENLLRSKGEFSYDKYKQYLAHLARFFLKKQDTSYSASIPEIYAFTEEYLKENPRNHTNANTVWSYVENKGIVKEVYPGMYSFRLNGIFEYFLAHYLKLNSEFRNNVIDDNDVYLSFKNELEMYAGSNRSDEDFVERIFNKTQRIFNNIHFEYSVNGGLNMDSLLKSIATDDIALHLGKKEMEVINERLSQDEIDDFEDPILENGIADRDRHCEVRVKKLIPIDEEDVASLERALYILGRVFKNADDIKNGNLINNIFNYLLDTTVMWGFKLFESMRKETNNPDNNNDHITMLANLMKQLLPVIVQSRLSDMIGAVNMQSVIKKKIESISLTDEKDSQFKLFLLFYMLCDIDLSSNIRYIEKSVQVLKIPILKHSIMIKILYYYHFRISEIHPQIQKATEKTLQNLYSEVAKSFNSSLYSKNQVSQIFNKLDKKKMVEKKKNS</sequence>
<accession>A0A5N1IKK4</accession>
<dbReference type="GO" id="GO:0016787">
    <property type="term" value="F:hydrolase activity"/>
    <property type="evidence" value="ECO:0007669"/>
    <property type="project" value="InterPro"/>
</dbReference>
<proteinExistence type="predicted"/>
<comment type="caution">
    <text evidence="3">The sequence shown here is derived from an EMBL/GenBank/DDBJ whole genome shotgun (WGS) entry which is preliminary data.</text>
</comment>
<name>A0A5N1IKK4_9BACT</name>
<dbReference type="InterPro" id="IPR004843">
    <property type="entry name" value="Calcineurin-like_PHP"/>
</dbReference>
<keyword evidence="4" id="KW-1185">Reference proteome</keyword>
<dbReference type="InterPro" id="IPR051158">
    <property type="entry name" value="Metallophosphoesterase_sf"/>
</dbReference>
<dbReference type="RefSeq" id="WP_150905282.1">
    <property type="nucleotide sequence ID" value="NZ_VTWT01000011.1"/>
</dbReference>
<dbReference type="PANTHER" id="PTHR31302:SF0">
    <property type="entry name" value="TRANSMEMBRANE PROTEIN WITH METALLOPHOSPHOESTERASE DOMAIN"/>
    <property type="match status" value="1"/>
</dbReference>
<evidence type="ECO:0000313" key="3">
    <source>
        <dbReference type="EMBL" id="KAA9325636.1"/>
    </source>
</evidence>
<protein>
    <submittedName>
        <fullName evidence="3">Uncharacterized protein</fullName>
    </submittedName>
</protein>
<dbReference type="Proteomes" id="UP000326570">
    <property type="component" value="Unassembled WGS sequence"/>
</dbReference>
<dbReference type="PANTHER" id="PTHR31302">
    <property type="entry name" value="TRANSMEMBRANE PROTEIN WITH METALLOPHOSPHOESTERASE DOMAIN-RELATED"/>
    <property type="match status" value="1"/>
</dbReference>
<dbReference type="Pfam" id="PF24406">
    <property type="entry name" value="nSTAND_NTPase4"/>
    <property type="match status" value="1"/>
</dbReference>
<dbReference type="InterPro" id="IPR057123">
    <property type="entry name" value="STAND_NTPase4_dom"/>
</dbReference>
<feature type="domain" description="STAND NTPase 4 small alpha/beta" evidence="2">
    <location>
        <begin position="630"/>
        <end position="688"/>
    </location>
</feature>
<dbReference type="AlphaFoldDB" id="A0A5N1IKK4"/>
<evidence type="ECO:0000259" key="1">
    <source>
        <dbReference type="Pfam" id="PF00149"/>
    </source>
</evidence>
<dbReference type="SUPFAM" id="SSF56300">
    <property type="entry name" value="Metallo-dependent phosphatases"/>
    <property type="match status" value="1"/>
</dbReference>
<dbReference type="InterPro" id="IPR027417">
    <property type="entry name" value="P-loop_NTPase"/>
</dbReference>
<feature type="domain" description="Calcineurin-like phosphoesterase" evidence="1">
    <location>
        <begin position="1"/>
        <end position="240"/>
    </location>
</feature>
<dbReference type="Pfam" id="PF00149">
    <property type="entry name" value="Metallophos"/>
    <property type="match status" value="1"/>
</dbReference>
<dbReference type="Gene3D" id="3.60.21.10">
    <property type="match status" value="1"/>
</dbReference>